<dbReference type="SMART" id="SM00369">
    <property type="entry name" value="LRR_TYP"/>
    <property type="match status" value="5"/>
</dbReference>
<sequence length="267" mass="30357">MEDTNEVDDIIEQFLKDHKKTSLNLAHRHLKVIPAKLSNLIWLKHLLLNDNDLVFPPTEVLPLAQTLTELILDNNRLTLLPARLDTLKCLRILSVSSNNIGILPSEIGKLENLRQLWVNNCGLFSLPGEIAELKQLEKLGLRQNKLQVLPKEIKNLKCLRWLNCCCNELIDIPNTFSLNSLTYLNLNNNKFEFVPKSITVFTPGAQSLKVLLLSGNKISSLCDALLVDLAHIVKLDLRDNKMQILPDHWKGMSHIYVGPKLEPELEE</sequence>
<keyword evidence="2" id="KW-0677">Repeat</keyword>
<evidence type="ECO:0000256" key="1">
    <source>
        <dbReference type="ARBA" id="ARBA00022614"/>
    </source>
</evidence>
<evidence type="ECO:0000313" key="5">
    <source>
        <dbReference type="Proteomes" id="UP001642483"/>
    </source>
</evidence>
<name>A0ABP0FEM5_CLALP</name>
<dbReference type="Pfam" id="PF13855">
    <property type="entry name" value="LRR_8"/>
    <property type="match status" value="1"/>
</dbReference>
<dbReference type="SUPFAM" id="SSF52058">
    <property type="entry name" value="L domain-like"/>
    <property type="match status" value="1"/>
</dbReference>
<keyword evidence="1" id="KW-0433">Leucine-rich repeat</keyword>
<dbReference type="SMART" id="SM00364">
    <property type="entry name" value="LRR_BAC"/>
    <property type="match status" value="5"/>
</dbReference>
<comment type="caution">
    <text evidence="4">The sequence shown here is derived from an EMBL/GenBank/DDBJ whole genome shotgun (WGS) entry which is preliminary data.</text>
</comment>
<dbReference type="InterPro" id="IPR055414">
    <property type="entry name" value="LRR_R13L4/SHOC2-like"/>
</dbReference>
<keyword evidence="5" id="KW-1185">Reference proteome</keyword>
<dbReference type="InterPro" id="IPR003591">
    <property type="entry name" value="Leu-rich_rpt_typical-subtyp"/>
</dbReference>
<evidence type="ECO:0000256" key="2">
    <source>
        <dbReference type="ARBA" id="ARBA00022737"/>
    </source>
</evidence>
<dbReference type="InterPro" id="IPR032675">
    <property type="entry name" value="LRR_dom_sf"/>
</dbReference>
<organism evidence="4 5">
    <name type="scientific">Clavelina lepadiformis</name>
    <name type="common">Light-bulb sea squirt</name>
    <name type="synonym">Ascidia lepadiformis</name>
    <dbReference type="NCBI Taxonomy" id="159417"/>
    <lineage>
        <taxon>Eukaryota</taxon>
        <taxon>Metazoa</taxon>
        <taxon>Chordata</taxon>
        <taxon>Tunicata</taxon>
        <taxon>Ascidiacea</taxon>
        <taxon>Aplousobranchia</taxon>
        <taxon>Clavelinidae</taxon>
        <taxon>Clavelina</taxon>
    </lineage>
</organism>
<dbReference type="PROSITE" id="PS51450">
    <property type="entry name" value="LRR"/>
    <property type="match status" value="1"/>
</dbReference>
<dbReference type="InterPro" id="IPR001611">
    <property type="entry name" value="Leu-rich_rpt"/>
</dbReference>
<dbReference type="Pfam" id="PF00560">
    <property type="entry name" value="LRR_1"/>
    <property type="match status" value="1"/>
</dbReference>
<proteinExistence type="predicted"/>
<dbReference type="PANTHER" id="PTHR48051">
    <property type="match status" value="1"/>
</dbReference>
<dbReference type="Gene3D" id="3.80.10.10">
    <property type="entry name" value="Ribonuclease Inhibitor"/>
    <property type="match status" value="2"/>
</dbReference>
<evidence type="ECO:0000259" key="3">
    <source>
        <dbReference type="Pfam" id="PF23598"/>
    </source>
</evidence>
<protein>
    <recommendedName>
        <fullName evidence="3">Disease resistance R13L4/SHOC-2-like LRR domain-containing protein</fullName>
    </recommendedName>
</protein>
<dbReference type="PANTHER" id="PTHR48051:SF1">
    <property type="entry name" value="RAS SUPPRESSOR PROTEIN 1"/>
    <property type="match status" value="1"/>
</dbReference>
<dbReference type="EMBL" id="CAWYQH010000035">
    <property type="protein sequence ID" value="CAK8676548.1"/>
    <property type="molecule type" value="Genomic_DNA"/>
</dbReference>
<feature type="domain" description="Disease resistance R13L4/SHOC-2-like LRR" evidence="3">
    <location>
        <begin position="71"/>
        <end position="166"/>
    </location>
</feature>
<reference evidence="4 5" key="1">
    <citation type="submission" date="2024-02" db="EMBL/GenBank/DDBJ databases">
        <authorList>
            <person name="Daric V."/>
            <person name="Darras S."/>
        </authorList>
    </citation>
    <scope>NUCLEOTIDE SEQUENCE [LARGE SCALE GENOMIC DNA]</scope>
</reference>
<dbReference type="Pfam" id="PF23598">
    <property type="entry name" value="LRR_14"/>
    <property type="match status" value="1"/>
</dbReference>
<evidence type="ECO:0000313" key="4">
    <source>
        <dbReference type="EMBL" id="CAK8676548.1"/>
    </source>
</evidence>
<gene>
    <name evidence="4" type="ORF">CVLEPA_LOCUS6007</name>
</gene>
<dbReference type="Proteomes" id="UP001642483">
    <property type="component" value="Unassembled WGS sequence"/>
</dbReference>
<dbReference type="InterPro" id="IPR050216">
    <property type="entry name" value="LRR_domain-containing"/>
</dbReference>
<accession>A0ABP0FEM5</accession>